<reference evidence="4" key="2">
    <citation type="submission" date="2023-06" db="EMBL/GenBank/DDBJ databases">
        <authorList>
            <consortium name="Lawrence Berkeley National Laboratory"/>
            <person name="Haridas S."/>
            <person name="Hensen N."/>
            <person name="Bonometti L."/>
            <person name="Westerberg I."/>
            <person name="Brannstrom I.O."/>
            <person name="Guillou S."/>
            <person name="Cros-Aarteil S."/>
            <person name="Calhoun S."/>
            <person name="Kuo A."/>
            <person name="Mondo S."/>
            <person name="Pangilinan J."/>
            <person name="Riley R."/>
            <person name="Labutti K."/>
            <person name="Andreopoulos B."/>
            <person name="Lipzen A."/>
            <person name="Chen C."/>
            <person name="Yanf M."/>
            <person name="Daum C."/>
            <person name="Ng V."/>
            <person name="Clum A."/>
            <person name="Steindorff A."/>
            <person name="Ohm R."/>
            <person name="Martin F."/>
            <person name="Silar P."/>
            <person name="Natvig D."/>
            <person name="Lalanne C."/>
            <person name="Gautier V."/>
            <person name="Ament-Velasquez S.L."/>
            <person name="Kruys A."/>
            <person name="Hutchinson M.I."/>
            <person name="Powell A.J."/>
            <person name="Barry K."/>
            <person name="Miller A.N."/>
            <person name="Grigoriev I.V."/>
            <person name="Debuchy R."/>
            <person name="Gladieux P."/>
            <person name="Thoren M.H."/>
            <person name="Johannesson H."/>
        </authorList>
    </citation>
    <scope>NUCLEOTIDE SEQUENCE</scope>
    <source>
        <strain evidence="4">SMH4131-1</strain>
    </source>
</reference>
<evidence type="ECO:0000256" key="1">
    <source>
        <dbReference type="ARBA" id="ARBA00010218"/>
    </source>
</evidence>
<sequence length="451" mass="50510">MSLPPDTIQVKRKRGRDEGPVDFLRVESNKRHRSVSGDGTWVYQRKQADAKPVDDSHGPTTPIIPTILPTKEGDENRPVKSMRRQAHSKFAAADTLAVPVPASLLDDLTSDKTRRFHLSRSNTPQPATKVSKKRASPALFVERSTKKSRESSPLSLPQRPKAIPSQLPTPGRTAGTEEDWPSPNTVRDRGASAQTATGSIRYKRPGSRTRISTSTTTAPAKHALPPSLLNREREGLDMDQLARDMDSYTLSQININLDKMDEDSAKVAAAAASSPARKSKFKPKAPATRYVDRHPEYRAELERAKANAASHSTEAMDIDGESETDEDEYVLETYERIPASRLKDQVIPPDRVGLLVFESEPDKIDFFFGEEGDSDDDFLEDDEDECAENYYTADYPDEDLDWDDEFDREPYKFVNGNASDAEEYDENEFIDGVWDKSELASNPFLRMGEPE</sequence>
<feature type="region of interest" description="Disordered" evidence="2">
    <location>
        <begin position="115"/>
        <end position="232"/>
    </location>
</feature>
<organism evidence="4 5">
    <name type="scientific">Cercophora scortea</name>
    <dbReference type="NCBI Taxonomy" id="314031"/>
    <lineage>
        <taxon>Eukaryota</taxon>
        <taxon>Fungi</taxon>
        <taxon>Dikarya</taxon>
        <taxon>Ascomycota</taxon>
        <taxon>Pezizomycotina</taxon>
        <taxon>Sordariomycetes</taxon>
        <taxon>Sordariomycetidae</taxon>
        <taxon>Sordariales</taxon>
        <taxon>Lasiosphaeriaceae</taxon>
        <taxon>Cercophora</taxon>
    </lineage>
</organism>
<feature type="region of interest" description="Disordered" evidence="2">
    <location>
        <begin position="304"/>
        <end position="326"/>
    </location>
</feature>
<dbReference type="EMBL" id="JAUEPO010000002">
    <property type="protein sequence ID" value="KAK3333105.1"/>
    <property type="molecule type" value="Genomic_DNA"/>
</dbReference>
<feature type="compositionally biased region" description="Acidic residues" evidence="2">
    <location>
        <begin position="316"/>
        <end position="326"/>
    </location>
</feature>
<feature type="compositionally biased region" description="Low complexity" evidence="2">
    <location>
        <begin position="59"/>
        <end position="70"/>
    </location>
</feature>
<feature type="domain" description="Transcription factor Iwr1" evidence="3">
    <location>
        <begin position="327"/>
        <end position="399"/>
    </location>
</feature>
<dbReference type="Pfam" id="PF08574">
    <property type="entry name" value="Iwr1"/>
    <property type="match status" value="1"/>
</dbReference>
<evidence type="ECO:0000313" key="5">
    <source>
        <dbReference type="Proteomes" id="UP001286456"/>
    </source>
</evidence>
<dbReference type="GO" id="GO:0006606">
    <property type="term" value="P:protein import into nucleus"/>
    <property type="evidence" value="ECO:0007669"/>
    <property type="project" value="InterPro"/>
</dbReference>
<feature type="compositionally biased region" description="Basic and acidic residues" evidence="2">
    <location>
        <begin position="15"/>
        <end position="29"/>
    </location>
</feature>
<comment type="similarity">
    <text evidence="1">Belongs to the IWR1/SLC7A6OS family.</text>
</comment>
<reference evidence="4" key="1">
    <citation type="journal article" date="2023" name="Mol. Phylogenet. Evol.">
        <title>Genome-scale phylogeny and comparative genomics of the fungal order Sordariales.</title>
        <authorList>
            <person name="Hensen N."/>
            <person name="Bonometti L."/>
            <person name="Westerberg I."/>
            <person name="Brannstrom I.O."/>
            <person name="Guillou S."/>
            <person name="Cros-Aarteil S."/>
            <person name="Calhoun S."/>
            <person name="Haridas S."/>
            <person name="Kuo A."/>
            <person name="Mondo S."/>
            <person name="Pangilinan J."/>
            <person name="Riley R."/>
            <person name="LaButti K."/>
            <person name="Andreopoulos B."/>
            <person name="Lipzen A."/>
            <person name="Chen C."/>
            <person name="Yan M."/>
            <person name="Daum C."/>
            <person name="Ng V."/>
            <person name="Clum A."/>
            <person name="Steindorff A."/>
            <person name="Ohm R.A."/>
            <person name="Martin F."/>
            <person name="Silar P."/>
            <person name="Natvig D.O."/>
            <person name="Lalanne C."/>
            <person name="Gautier V."/>
            <person name="Ament-Velasquez S.L."/>
            <person name="Kruys A."/>
            <person name="Hutchinson M.I."/>
            <person name="Powell A.J."/>
            <person name="Barry K."/>
            <person name="Miller A.N."/>
            <person name="Grigoriev I.V."/>
            <person name="Debuchy R."/>
            <person name="Gladieux P."/>
            <person name="Hiltunen Thoren M."/>
            <person name="Johannesson H."/>
        </authorList>
    </citation>
    <scope>NUCLEOTIDE SEQUENCE</scope>
    <source>
        <strain evidence="4">SMH4131-1</strain>
    </source>
</reference>
<feature type="compositionally biased region" description="Polar residues" evidence="2">
    <location>
        <begin position="119"/>
        <end position="128"/>
    </location>
</feature>
<dbReference type="GO" id="GO:0005737">
    <property type="term" value="C:cytoplasm"/>
    <property type="evidence" value="ECO:0007669"/>
    <property type="project" value="TreeGrafter"/>
</dbReference>
<dbReference type="PANTHER" id="PTHR28063:SF1">
    <property type="entry name" value="RNA POLYMERASE II NUCLEAR LOCALIZATION PROTEIN IWR1"/>
    <property type="match status" value="1"/>
</dbReference>
<feature type="compositionally biased region" description="Low complexity" evidence="2">
    <location>
        <begin position="208"/>
        <end position="217"/>
    </location>
</feature>
<dbReference type="AlphaFoldDB" id="A0AAE0IXX4"/>
<dbReference type="InterPro" id="IPR013883">
    <property type="entry name" value="TF_Iwr1_dom"/>
</dbReference>
<keyword evidence="5" id="KW-1185">Reference proteome</keyword>
<protein>
    <recommendedName>
        <fullName evidence="3">Transcription factor Iwr1 domain-containing protein</fullName>
    </recommendedName>
</protein>
<name>A0AAE0IXX4_9PEZI</name>
<dbReference type="InterPro" id="IPR040150">
    <property type="entry name" value="Iwr1"/>
</dbReference>
<evidence type="ECO:0000256" key="2">
    <source>
        <dbReference type="SAM" id="MobiDB-lite"/>
    </source>
</evidence>
<gene>
    <name evidence="4" type="ORF">B0T19DRAFT_417170</name>
</gene>
<feature type="region of interest" description="Disordered" evidence="2">
    <location>
        <begin position="1"/>
        <end position="77"/>
    </location>
</feature>
<feature type="compositionally biased region" description="Basic and acidic residues" evidence="2">
    <location>
        <begin position="46"/>
        <end position="57"/>
    </location>
</feature>
<comment type="caution">
    <text evidence="4">The sequence shown here is derived from an EMBL/GenBank/DDBJ whole genome shotgun (WGS) entry which is preliminary data.</text>
</comment>
<evidence type="ECO:0000313" key="4">
    <source>
        <dbReference type="EMBL" id="KAK3333105.1"/>
    </source>
</evidence>
<evidence type="ECO:0000259" key="3">
    <source>
        <dbReference type="Pfam" id="PF08574"/>
    </source>
</evidence>
<dbReference type="PANTHER" id="PTHR28063">
    <property type="entry name" value="RNA POLYMERASE II NUCLEAR LOCALIZATION PROTEIN IWR1"/>
    <property type="match status" value="1"/>
</dbReference>
<accession>A0AAE0IXX4</accession>
<proteinExistence type="inferred from homology"/>
<dbReference type="Proteomes" id="UP001286456">
    <property type="component" value="Unassembled WGS sequence"/>
</dbReference>